<reference evidence="1 3" key="1">
    <citation type="submission" date="2017-09" db="EMBL/GenBank/DDBJ databases">
        <authorList>
            <person name="Thomas P."/>
            <person name="Seyboldt C."/>
        </authorList>
    </citation>
    <scope>NUCLEOTIDE SEQUENCE [LARGE SCALE GENOMIC DNA]</scope>
    <source>
        <strain evidence="1 3">DSM 7534</strain>
    </source>
</reference>
<organism evidence="1 3">
    <name type="scientific">Clostridium septicum</name>
    <dbReference type="NCBI Taxonomy" id="1504"/>
    <lineage>
        <taxon>Bacteria</taxon>
        <taxon>Bacillati</taxon>
        <taxon>Bacillota</taxon>
        <taxon>Clostridia</taxon>
        <taxon>Eubacteriales</taxon>
        <taxon>Clostridiaceae</taxon>
        <taxon>Clostridium</taxon>
    </lineage>
</organism>
<accession>A0A9N7JMQ1</accession>
<proteinExistence type="predicted"/>
<evidence type="ECO:0008006" key="5">
    <source>
        <dbReference type="Google" id="ProtNLM"/>
    </source>
</evidence>
<evidence type="ECO:0000313" key="1">
    <source>
        <dbReference type="EMBL" id="AYE34835.1"/>
    </source>
</evidence>
<dbReference type="EMBL" id="CP099799">
    <property type="protein sequence ID" value="USS01429.1"/>
    <property type="molecule type" value="Genomic_DNA"/>
</dbReference>
<dbReference type="GeneID" id="303561152"/>
<dbReference type="OrthoDB" id="1929962at2"/>
<dbReference type="PROSITE" id="PS51257">
    <property type="entry name" value="PROKAR_LIPOPROTEIN"/>
    <property type="match status" value="1"/>
</dbReference>
<dbReference type="EMBL" id="CP023671">
    <property type="protein sequence ID" value="AYE34835.1"/>
    <property type="molecule type" value="Genomic_DNA"/>
</dbReference>
<dbReference type="AlphaFoldDB" id="A0A9N7JMQ1"/>
<evidence type="ECO:0000313" key="3">
    <source>
        <dbReference type="Proteomes" id="UP000280586"/>
    </source>
</evidence>
<name>A0A9N7JMQ1_CLOSE</name>
<sequence>MSTKIISCLLSGILVMSLVSCSSEPEKKVKESKPKAAVEEKQLEGKWAKNYSKDEVTKLNNEILTRIEEKTELFELEYEKKEEVKEENGETVNSNYIYVDNLNPEPNRLESMYYGFKVYGSDMSKGQLILKIGFNLDKKIIKEEGEFDFGSTSIAEYSQDMTGVEDRDYSDLNQKIYDIIKGEKAEGTIENNLDGLLETISIKDNILLYKLESKKYNFK</sequence>
<dbReference type="Proteomes" id="UP000280586">
    <property type="component" value="Chromosome"/>
</dbReference>
<evidence type="ECO:0000313" key="4">
    <source>
        <dbReference type="Proteomes" id="UP001055437"/>
    </source>
</evidence>
<dbReference type="Proteomes" id="UP001055437">
    <property type="component" value="Chromosome"/>
</dbReference>
<dbReference type="KEGG" id="csep:CP523_10705"/>
<dbReference type="RefSeq" id="WP_066674131.1">
    <property type="nucleotide sequence ID" value="NZ_CABMIZ010000004.1"/>
</dbReference>
<evidence type="ECO:0000313" key="2">
    <source>
        <dbReference type="EMBL" id="USS01429.1"/>
    </source>
</evidence>
<reference evidence="2" key="2">
    <citation type="submission" date="2022-06" db="EMBL/GenBank/DDBJ databases">
        <authorList>
            <person name="Holder M.E."/>
            <person name="Ajami N.J."/>
            <person name="Petrosino J.F."/>
        </authorList>
    </citation>
    <scope>NUCLEOTIDE SEQUENCE</scope>
    <source>
        <strain evidence="2">RMA 8861</strain>
    </source>
</reference>
<gene>
    <name evidence="1" type="ORF">CP523_10705</name>
    <name evidence="2" type="ORF">NH397_03050</name>
</gene>
<keyword evidence="4" id="KW-1185">Reference proteome</keyword>
<protein>
    <recommendedName>
        <fullName evidence="5">Lipoprotein</fullName>
    </recommendedName>
</protein>